<organism evidence="1 2">
    <name type="scientific">Paenibacillus mesotrionivorans</name>
    <dbReference type="NCBI Taxonomy" id="3160968"/>
    <lineage>
        <taxon>Bacteria</taxon>
        <taxon>Bacillati</taxon>
        <taxon>Bacillota</taxon>
        <taxon>Bacilli</taxon>
        <taxon>Bacillales</taxon>
        <taxon>Paenibacillaceae</taxon>
        <taxon>Paenibacillus</taxon>
    </lineage>
</organism>
<gene>
    <name evidence="1" type="primary">jag</name>
    <name evidence="1" type="ORF">ACI1P1_23755</name>
</gene>
<name>A0ACC7P4Z8_9BACL</name>
<sequence>MTKTLIVTGKTVEEAVRQGLTQWNVPDNRVKVDVLEQPAKGLFGLFGVKEAKVRLELIPDAVEEATQFLQDIFATMHVKATIERKDDKDAILLNIKGGELGILIGRRGQTLDALQYLVNIVANRFSDKHIRIVLDAEEFRERRRKTLEELSSRLATRVVRTKKDVVLEPMSPADRKIIHSQLQDHPTVRTYSKGDEPNRRVVISLR</sequence>
<keyword evidence="2" id="KW-1185">Reference proteome</keyword>
<proteinExistence type="predicted"/>
<dbReference type="Proteomes" id="UP001631969">
    <property type="component" value="Unassembled WGS sequence"/>
</dbReference>
<comment type="caution">
    <text evidence="1">The sequence shown here is derived from an EMBL/GenBank/DDBJ whole genome shotgun (WGS) entry which is preliminary data.</text>
</comment>
<dbReference type="EMBL" id="JBJURJ010000018">
    <property type="protein sequence ID" value="MFM9331314.1"/>
    <property type="molecule type" value="Genomic_DNA"/>
</dbReference>
<reference evidence="1" key="1">
    <citation type="submission" date="2024-12" db="EMBL/GenBank/DDBJ databases">
        <authorList>
            <person name="Wu N."/>
        </authorList>
    </citation>
    <scope>NUCLEOTIDE SEQUENCE</scope>
    <source>
        <strain evidence="1">P15</strain>
    </source>
</reference>
<protein>
    <submittedName>
        <fullName evidence="1">RNA-binding cell elongation regulator Jag/EloR</fullName>
    </submittedName>
</protein>
<accession>A0ACC7P4Z8</accession>
<evidence type="ECO:0000313" key="1">
    <source>
        <dbReference type="EMBL" id="MFM9331314.1"/>
    </source>
</evidence>
<evidence type="ECO:0000313" key="2">
    <source>
        <dbReference type="Proteomes" id="UP001631969"/>
    </source>
</evidence>